<dbReference type="InterPro" id="IPR006597">
    <property type="entry name" value="Sel1-like"/>
</dbReference>
<proteinExistence type="inferred from homology"/>
<gene>
    <name evidence="3" type="ORF">TVAG_193050</name>
</gene>
<reference evidence="3" key="1">
    <citation type="submission" date="2006-10" db="EMBL/GenBank/DDBJ databases">
        <authorList>
            <person name="Amadeo P."/>
            <person name="Zhao Q."/>
            <person name="Wortman J."/>
            <person name="Fraser-Liggett C."/>
            <person name="Carlton J."/>
        </authorList>
    </citation>
    <scope>NUCLEOTIDE SEQUENCE</scope>
    <source>
        <strain evidence="3">G3</strain>
    </source>
</reference>
<dbReference type="GO" id="GO:0036503">
    <property type="term" value="P:ERAD pathway"/>
    <property type="evidence" value="ECO:0000318"/>
    <property type="project" value="GO_Central"/>
</dbReference>
<sequence>MNGNHLTIQEAWSEIIKMSQNKNPIAFTLDQFNIGPTVERNCFGTVVDVTTVKNGESLSLAFILNLFIDRKNIADPNKFAEKIQQLTQLSHPALIKVIGIVFPGEKNRLHHAIVRENNYICDLSSIFEKDFIHFKEVEWDNTRKSITIIGLAAALRYLHEKGLYHLFLVPWHILFDSKFEPILDGFYLSSSVAHNQLYPETTGYDSYIPKEDISEKFDVYSFGAIVFEILVGHTYKAKSFPANFPNKWAILIVKCLQKNPAERPTIDQICREINAGVFIDGDIKAIADYKQRVNLVSLENPPPSPKIEEKIDTNDAKELYKLAMQLDQSPTDNPAKRDKKCTLLLLKAGQLGSTDAQFAIAARFLEGKGVQRNPHHAERFFTLAAEGGNTMAMSALARIRAAAGRSQECIDLLTMAGEKDMEARVDLAEYLMISDPQRAIELLKSSETPRAKLILAKMAYNDILGGHEDGLAMLKICADDGLSDAQYEYALALADSRRFTEASQYLRLAANAGHAGAVYHLAKLEGNNRNVLEAAEMGCVEAMLDAAEMSKSIEERSRYLRGAALRGSPIAKYKLGKMMFDGVMTRNMKDGVSLMKAAADSGLIEAAKDVANAYRYGIGVPQNIEIAEAYEKMCQPQTTATEASQ</sequence>
<dbReference type="RefSeq" id="XP_001581315.1">
    <property type="nucleotide sequence ID" value="XM_001581265.1"/>
</dbReference>
<dbReference type="InterPro" id="IPR001245">
    <property type="entry name" value="Ser-Thr/Tyr_kinase_cat_dom"/>
</dbReference>
<dbReference type="InterPro" id="IPR050767">
    <property type="entry name" value="Sel1_AlgK"/>
</dbReference>
<keyword evidence="3" id="KW-0808">Transferase</keyword>
<dbReference type="OrthoDB" id="4115689at2759"/>
<dbReference type="SMR" id="A2DH19"/>
<dbReference type="SUPFAM" id="SSF56112">
    <property type="entry name" value="Protein kinase-like (PK-like)"/>
    <property type="match status" value="1"/>
</dbReference>
<dbReference type="KEGG" id="tva:5465866"/>
<dbReference type="EMBL" id="DS113199">
    <property type="protein sequence ID" value="EAY20329.1"/>
    <property type="molecule type" value="Genomic_DNA"/>
</dbReference>
<name>A2DH19_TRIV3</name>
<dbReference type="PANTHER" id="PTHR11102:SF160">
    <property type="entry name" value="ERAD-ASSOCIATED E3 UBIQUITIN-PROTEIN LIGASE COMPONENT HRD3"/>
    <property type="match status" value="1"/>
</dbReference>
<dbReference type="VEuPathDB" id="TrichDB:TVAG_193050"/>
<reference evidence="3" key="2">
    <citation type="journal article" date="2007" name="Science">
        <title>Draft genome sequence of the sexually transmitted pathogen Trichomonas vaginalis.</title>
        <authorList>
            <person name="Carlton J.M."/>
            <person name="Hirt R.P."/>
            <person name="Silva J.C."/>
            <person name="Delcher A.L."/>
            <person name="Schatz M."/>
            <person name="Zhao Q."/>
            <person name="Wortman J.R."/>
            <person name="Bidwell S.L."/>
            <person name="Alsmark U.C.M."/>
            <person name="Besteiro S."/>
            <person name="Sicheritz-Ponten T."/>
            <person name="Noel C.J."/>
            <person name="Dacks J.B."/>
            <person name="Foster P.G."/>
            <person name="Simillion C."/>
            <person name="Van de Peer Y."/>
            <person name="Miranda-Saavedra D."/>
            <person name="Barton G.J."/>
            <person name="Westrop G.D."/>
            <person name="Mueller S."/>
            <person name="Dessi D."/>
            <person name="Fiori P.L."/>
            <person name="Ren Q."/>
            <person name="Paulsen I."/>
            <person name="Zhang H."/>
            <person name="Bastida-Corcuera F.D."/>
            <person name="Simoes-Barbosa A."/>
            <person name="Brown M.T."/>
            <person name="Hayes R.D."/>
            <person name="Mukherjee M."/>
            <person name="Okumura C.Y."/>
            <person name="Schneider R."/>
            <person name="Smith A.J."/>
            <person name="Vanacova S."/>
            <person name="Villalvazo M."/>
            <person name="Haas B.J."/>
            <person name="Pertea M."/>
            <person name="Feldblyum T.V."/>
            <person name="Utterback T.R."/>
            <person name="Shu C.L."/>
            <person name="Osoegawa K."/>
            <person name="de Jong P.J."/>
            <person name="Hrdy I."/>
            <person name="Horvathova L."/>
            <person name="Zubacova Z."/>
            <person name="Dolezal P."/>
            <person name="Malik S.B."/>
            <person name="Logsdon J.M. Jr."/>
            <person name="Henze K."/>
            <person name="Gupta A."/>
            <person name="Wang C.C."/>
            <person name="Dunne R.L."/>
            <person name="Upcroft J.A."/>
            <person name="Upcroft P."/>
            <person name="White O."/>
            <person name="Salzberg S.L."/>
            <person name="Tang P."/>
            <person name="Chiu C.-H."/>
            <person name="Lee Y.-S."/>
            <person name="Embley T.M."/>
            <person name="Coombs G.H."/>
            <person name="Mottram J.C."/>
            <person name="Tachezy J."/>
            <person name="Fraser-Liggett C.M."/>
            <person name="Johnson P.J."/>
        </authorList>
    </citation>
    <scope>NUCLEOTIDE SEQUENCE [LARGE SCALE GENOMIC DNA]</scope>
    <source>
        <strain evidence="3">G3</strain>
    </source>
</reference>
<dbReference type="SUPFAM" id="SSF81901">
    <property type="entry name" value="HCP-like"/>
    <property type="match status" value="3"/>
</dbReference>
<comment type="similarity">
    <text evidence="1">Belongs to the sel-1 family.</text>
</comment>
<accession>A2DH19</accession>
<keyword evidence="4" id="KW-1185">Reference proteome</keyword>
<dbReference type="InterPro" id="IPR011990">
    <property type="entry name" value="TPR-like_helical_dom_sf"/>
</dbReference>
<evidence type="ECO:0000313" key="4">
    <source>
        <dbReference type="Proteomes" id="UP000001542"/>
    </source>
</evidence>
<dbReference type="InterPro" id="IPR000719">
    <property type="entry name" value="Prot_kinase_dom"/>
</dbReference>
<dbReference type="VEuPathDB" id="TrichDB:TVAGG3_0341560"/>
<organism evidence="3 4">
    <name type="scientific">Trichomonas vaginalis (strain ATCC PRA-98 / G3)</name>
    <dbReference type="NCBI Taxonomy" id="412133"/>
    <lineage>
        <taxon>Eukaryota</taxon>
        <taxon>Metamonada</taxon>
        <taxon>Parabasalia</taxon>
        <taxon>Trichomonadida</taxon>
        <taxon>Trichomonadidae</taxon>
        <taxon>Trichomonas</taxon>
    </lineage>
</organism>
<dbReference type="Gene3D" id="1.10.510.10">
    <property type="entry name" value="Transferase(Phosphotransferase) domain 1"/>
    <property type="match status" value="1"/>
</dbReference>
<dbReference type="GO" id="GO:0004672">
    <property type="term" value="F:protein kinase activity"/>
    <property type="evidence" value="ECO:0007669"/>
    <property type="project" value="InterPro"/>
</dbReference>
<evidence type="ECO:0000256" key="1">
    <source>
        <dbReference type="ARBA" id="ARBA00038101"/>
    </source>
</evidence>
<keyword evidence="3" id="KW-0418">Kinase</keyword>
<dbReference type="SMART" id="SM00220">
    <property type="entry name" value="S_TKc"/>
    <property type="match status" value="1"/>
</dbReference>
<dbReference type="InterPro" id="IPR011009">
    <property type="entry name" value="Kinase-like_dom_sf"/>
</dbReference>
<dbReference type="AlphaFoldDB" id="A2DH19"/>
<evidence type="ECO:0000259" key="2">
    <source>
        <dbReference type="PROSITE" id="PS50011"/>
    </source>
</evidence>
<dbReference type="SMART" id="SM00671">
    <property type="entry name" value="SEL1"/>
    <property type="match status" value="4"/>
</dbReference>
<evidence type="ECO:0000313" key="3">
    <source>
        <dbReference type="EMBL" id="EAY20329.1"/>
    </source>
</evidence>
<dbReference type="PROSITE" id="PS50011">
    <property type="entry name" value="PROTEIN_KINASE_DOM"/>
    <property type="match status" value="1"/>
</dbReference>
<protein>
    <submittedName>
        <fullName evidence="3">TKL family protein kinase</fullName>
    </submittedName>
</protein>
<dbReference type="GO" id="GO:0005524">
    <property type="term" value="F:ATP binding"/>
    <property type="evidence" value="ECO:0007669"/>
    <property type="project" value="InterPro"/>
</dbReference>
<dbReference type="GO" id="GO:0005789">
    <property type="term" value="C:endoplasmic reticulum membrane"/>
    <property type="evidence" value="ECO:0000318"/>
    <property type="project" value="GO_Central"/>
</dbReference>
<dbReference type="Pfam" id="PF08238">
    <property type="entry name" value="Sel1"/>
    <property type="match status" value="3"/>
</dbReference>
<dbReference type="PANTHER" id="PTHR11102">
    <property type="entry name" value="SEL-1-LIKE PROTEIN"/>
    <property type="match status" value="1"/>
</dbReference>
<dbReference type="STRING" id="5722.A2DH19"/>
<dbReference type="Pfam" id="PF07714">
    <property type="entry name" value="PK_Tyr_Ser-Thr"/>
    <property type="match status" value="1"/>
</dbReference>
<feature type="domain" description="Protein kinase" evidence="2">
    <location>
        <begin position="32"/>
        <end position="279"/>
    </location>
</feature>
<dbReference type="Proteomes" id="UP000001542">
    <property type="component" value="Unassembled WGS sequence"/>
</dbReference>
<dbReference type="InParanoid" id="A2DH19"/>
<dbReference type="Gene3D" id="1.25.40.10">
    <property type="entry name" value="Tetratricopeptide repeat domain"/>
    <property type="match status" value="1"/>
</dbReference>
<dbReference type="eggNOG" id="KOG1187">
    <property type="taxonomic scope" value="Eukaryota"/>
</dbReference>